<dbReference type="InterPro" id="IPR022346">
    <property type="entry name" value="T2SS_GspH"/>
</dbReference>
<dbReference type="GO" id="GO:0005886">
    <property type="term" value="C:plasma membrane"/>
    <property type="evidence" value="ECO:0007669"/>
    <property type="project" value="UniProtKB-SubCell"/>
</dbReference>
<dbReference type="SUPFAM" id="SSF54523">
    <property type="entry name" value="Pili subunits"/>
    <property type="match status" value="1"/>
</dbReference>
<dbReference type="InterPro" id="IPR012902">
    <property type="entry name" value="N_methyl_site"/>
</dbReference>
<evidence type="ECO:0000313" key="14">
    <source>
        <dbReference type="Proteomes" id="UP000593765"/>
    </source>
</evidence>
<dbReference type="Gene3D" id="3.30.700.10">
    <property type="entry name" value="Glycoprotein, Type 4 Pilin"/>
    <property type="match status" value="1"/>
</dbReference>
<name>A0A7M2WQ47_9BACT</name>
<keyword evidence="14" id="KW-1185">Reference proteome</keyword>
<dbReference type="NCBIfam" id="TIGR02532">
    <property type="entry name" value="IV_pilin_GFxxxE"/>
    <property type="match status" value="1"/>
</dbReference>
<dbReference type="InterPro" id="IPR045584">
    <property type="entry name" value="Pilin-like"/>
</dbReference>
<evidence type="ECO:0000256" key="11">
    <source>
        <dbReference type="SAM" id="Phobius"/>
    </source>
</evidence>
<dbReference type="RefSeq" id="WP_206290424.1">
    <property type="nucleotide sequence ID" value="NZ_CP063458.1"/>
</dbReference>
<sequence>MRRRGFSFIELVIVLAITLLVAGIAVPRMSNASTRYQADYAAKKIVADLDAARGNARLRGVTQTLTFNVIKNQYTVTKSDDGGTAVNEFTVDLAQPPYGATITSANFGGASVATFTGYGECVAGGTVTIRIGSITRTITLDDASGKARWQ</sequence>
<dbReference type="GO" id="GO:0015628">
    <property type="term" value="P:protein secretion by the type II secretion system"/>
    <property type="evidence" value="ECO:0007669"/>
    <property type="project" value="InterPro"/>
</dbReference>
<evidence type="ECO:0000256" key="10">
    <source>
        <dbReference type="ARBA" id="ARBA00030775"/>
    </source>
</evidence>
<evidence type="ECO:0000256" key="8">
    <source>
        <dbReference type="ARBA" id="ARBA00023136"/>
    </source>
</evidence>
<evidence type="ECO:0000313" key="13">
    <source>
        <dbReference type="EMBL" id="QOV87519.1"/>
    </source>
</evidence>
<keyword evidence="3" id="KW-1003">Cell membrane</keyword>
<dbReference type="Pfam" id="PF07963">
    <property type="entry name" value="N_methyl"/>
    <property type="match status" value="1"/>
</dbReference>
<dbReference type="Pfam" id="PF12019">
    <property type="entry name" value="GspH"/>
    <property type="match status" value="1"/>
</dbReference>
<evidence type="ECO:0000256" key="7">
    <source>
        <dbReference type="ARBA" id="ARBA00022989"/>
    </source>
</evidence>
<keyword evidence="5" id="KW-0997">Cell inner membrane</keyword>
<comment type="similarity">
    <text evidence="9">Belongs to the GSP H family.</text>
</comment>
<evidence type="ECO:0000256" key="5">
    <source>
        <dbReference type="ARBA" id="ARBA00022519"/>
    </source>
</evidence>
<organism evidence="13 14">
    <name type="scientific">Humisphaera borealis</name>
    <dbReference type="NCBI Taxonomy" id="2807512"/>
    <lineage>
        <taxon>Bacteria</taxon>
        <taxon>Pseudomonadati</taxon>
        <taxon>Planctomycetota</taxon>
        <taxon>Phycisphaerae</taxon>
        <taxon>Tepidisphaerales</taxon>
        <taxon>Tepidisphaeraceae</taxon>
        <taxon>Humisphaera</taxon>
    </lineage>
</organism>
<dbReference type="GO" id="GO:0015627">
    <property type="term" value="C:type II protein secretion system complex"/>
    <property type="evidence" value="ECO:0007669"/>
    <property type="project" value="InterPro"/>
</dbReference>
<dbReference type="Proteomes" id="UP000593765">
    <property type="component" value="Chromosome"/>
</dbReference>
<keyword evidence="6 11" id="KW-0812">Transmembrane</keyword>
<evidence type="ECO:0000256" key="1">
    <source>
        <dbReference type="ARBA" id="ARBA00004377"/>
    </source>
</evidence>
<proteinExistence type="inferred from homology"/>
<evidence type="ECO:0000256" key="9">
    <source>
        <dbReference type="ARBA" id="ARBA00025772"/>
    </source>
</evidence>
<gene>
    <name evidence="13" type="ORF">IPV69_14605</name>
</gene>
<keyword evidence="7 11" id="KW-1133">Transmembrane helix</keyword>
<keyword evidence="8 11" id="KW-0472">Membrane</keyword>
<protein>
    <recommendedName>
        <fullName evidence="2">Type II secretion system protein H</fullName>
    </recommendedName>
    <alternativeName>
        <fullName evidence="10">General secretion pathway protein H</fullName>
    </alternativeName>
</protein>
<evidence type="ECO:0000256" key="6">
    <source>
        <dbReference type="ARBA" id="ARBA00022692"/>
    </source>
</evidence>
<accession>A0A7M2WQ47</accession>
<comment type="subcellular location">
    <subcellularLocation>
        <location evidence="1">Cell inner membrane</location>
        <topology evidence="1">Single-pass membrane protein</topology>
    </subcellularLocation>
</comment>
<evidence type="ECO:0000259" key="12">
    <source>
        <dbReference type="Pfam" id="PF12019"/>
    </source>
</evidence>
<keyword evidence="4" id="KW-0488">Methylation</keyword>
<dbReference type="AlphaFoldDB" id="A0A7M2WQ47"/>
<evidence type="ECO:0000256" key="4">
    <source>
        <dbReference type="ARBA" id="ARBA00022481"/>
    </source>
</evidence>
<dbReference type="KEGG" id="hbs:IPV69_14605"/>
<evidence type="ECO:0000256" key="3">
    <source>
        <dbReference type="ARBA" id="ARBA00022475"/>
    </source>
</evidence>
<feature type="domain" description="General secretion pathway GspH" evidence="12">
    <location>
        <begin position="41"/>
        <end position="141"/>
    </location>
</feature>
<evidence type="ECO:0000256" key="2">
    <source>
        <dbReference type="ARBA" id="ARBA00021549"/>
    </source>
</evidence>
<reference evidence="13 14" key="1">
    <citation type="submission" date="2020-10" db="EMBL/GenBank/DDBJ databases">
        <title>Wide distribution of Phycisphaera-like planctomycetes from WD2101 soil group in peatlands and genome analysis of the first cultivated representative.</title>
        <authorList>
            <person name="Dedysh S.N."/>
            <person name="Beletsky A.V."/>
            <person name="Ivanova A."/>
            <person name="Kulichevskaya I.S."/>
            <person name="Suzina N.E."/>
            <person name="Philippov D.A."/>
            <person name="Rakitin A.L."/>
            <person name="Mardanov A.V."/>
            <person name="Ravin N.V."/>
        </authorList>
    </citation>
    <scope>NUCLEOTIDE SEQUENCE [LARGE SCALE GENOMIC DNA]</scope>
    <source>
        <strain evidence="13 14">M1803</strain>
    </source>
</reference>
<dbReference type="EMBL" id="CP063458">
    <property type="protein sequence ID" value="QOV87519.1"/>
    <property type="molecule type" value="Genomic_DNA"/>
</dbReference>
<feature type="transmembrane region" description="Helical" evidence="11">
    <location>
        <begin position="6"/>
        <end position="26"/>
    </location>
</feature>